<dbReference type="AlphaFoldDB" id="M1WKK7"/>
<dbReference type="OrthoDB" id="495783at2"/>
<dbReference type="Proteomes" id="UP000011724">
    <property type="component" value="Chromosome"/>
</dbReference>
<dbReference type="PANTHER" id="PTHR30087:SF1">
    <property type="entry name" value="HYPOTHETICAL CYTOSOLIC PROTEIN"/>
    <property type="match status" value="1"/>
</dbReference>
<protein>
    <submittedName>
        <fullName evidence="1">Uncharacterized protein</fullName>
    </submittedName>
</protein>
<evidence type="ECO:0000313" key="1">
    <source>
        <dbReference type="EMBL" id="CCH49771.1"/>
    </source>
</evidence>
<dbReference type="PATRIC" id="fig|879567.3.peg.2717"/>
<reference evidence="1 2" key="1">
    <citation type="journal article" date="2013" name="PLoS ONE">
        <title>The first genomic and proteomic characterization of a deep-sea sulfate reducer: insights into the piezophilic lifestyle of Desulfovibrio piezophilus.</title>
        <authorList>
            <person name="Pradel N."/>
            <person name="Ji B."/>
            <person name="Gimenez G."/>
            <person name="Talla E."/>
            <person name="Lenoble P."/>
            <person name="Garel M."/>
            <person name="Tamburini C."/>
            <person name="Fourquet P."/>
            <person name="Lebrun R."/>
            <person name="Bertin P."/>
            <person name="Denis Y."/>
            <person name="Pophillat M."/>
            <person name="Barbe V."/>
            <person name="Ollivier B."/>
            <person name="Dolla A."/>
        </authorList>
    </citation>
    <scope>NUCLEOTIDE SEQUENCE [LARGE SCALE GENOMIC DNA]</scope>
    <source>
        <strain evidence="2">DSM 10523 / SB164P1</strain>
    </source>
</reference>
<dbReference type="STRING" id="1322246.BN4_12536"/>
<dbReference type="BioCyc" id="DPIE1322246:BN4_RS12735-MONOMER"/>
<organism evidence="1 2">
    <name type="scientific">Pseudodesulfovibrio piezophilus (strain DSM 21447 / JCM 15486 / C1TLV30)</name>
    <name type="common">Desulfovibrio piezophilus</name>
    <dbReference type="NCBI Taxonomy" id="1322246"/>
    <lineage>
        <taxon>Bacteria</taxon>
        <taxon>Pseudomonadati</taxon>
        <taxon>Thermodesulfobacteriota</taxon>
        <taxon>Desulfovibrionia</taxon>
        <taxon>Desulfovibrionales</taxon>
        <taxon>Desulfovibrionaceae</taxon>
    </lineage>
</organism>
<dbReference type="KEGG" id="dpi:BN4_12536"/>
<dbReference type="eggNOG" id="COG1683">
    <property type="taxonomic scope" value="Bacteria"/>
</dbReference>
<reference evidence="2" key="2">
    <citation type="journal article" date="2013" name="Stand. Genomic Sci.">
        <title>Complete genome sequence of Desulfocapsa sulfexigens, a marine deltaproteobacterium specialized in disproportionating inorganic sulfur compounds.</title>
        <authorList>
            <person name="Finster K.W."/>
            <person name="Kjeldsen K.U."/>
            <person name="Kube M."/>
            <person name="Reinhardt R."/>
            <person name="Mussmann M."/>
            <person name="Amann R."/>
            <person name="Schreiber L."/>
        </authorList>
    </citation>
    <scope>NUCLEOTIDE SEQUENCE [LARGE SCALE GENOMIC DNA]</scope>
    <source>
        <strain evidence="2">DSM 10523 / SB164P1</strain>
    </source>
</reference>
<gene>
    <name evidence="1" type="ordered locus">BN4_12536</name>
</gene>
<proteinExistence type="predicted"/>
<dbReference type="InterPro" id="IPR007553">
    <property type="entry name" value="2-thiour_desulf"/>
</dbReference>
<evidence type="ECO:0000313" key="2">
    <source>
        <dbReference type="Proteomes" id="UP000011724"/>
    </source>
</evidence>
<dbReference type="RefSeq" id="WP_015415814.1">
    <property type="nucleotide sequence ID" value="NC_020409.1"/>
</dbReference>
<keyword evidence="2" id="KW-1185">Reference proteome</keyword>
<dbReference type="EMBL" id="FO203427">
    <property type="protein sequence ID" value="CCH49771.1"/>
    <property type="molecule type" value="Genomic_DNA"/>
</dbReference>
<name>M1WKK7_PSEP2</name>
<dbReference type="Pfam" id="PF04463">
    <property type="entry name" value="2-thiour_desulf"/>
    <property type="match status" value="1"/>
</dbReference>
<accession>M1WKK7</accession>
<dbReference type="PANTHER" id="PTHR30087">
    <property type="entry name" value="INNER MEMBRANE PROTEIN"/>
    <property type="match status" value="1"/>
</dbReference>
<sequence>MRKSPILVSACLAGIFCRYDGKTNANETILEMVRSGTAIPFCPEVHGGLPTPRPPCEIQGASVLDCHGNDCTNAFVRGAEEGLRLAHLVGCTEAILKARSPSCGSGIIYDGTFSGTRISGNGCFADLLMKNGIRVRSEETISSFPENQ</sequence>
<dbReference type="HOGENOM" id="CLU_076318_1_1_7"/>